<keyword evidence="1" id="KW-0812">Transmembrane</keyword>
<evidence type="ECO:0000313" key="3">
    <source>
        <dbReference type="Proteomes" id="UP000612893"/>
    </source>
</evidence>
<accession>A0A934K7N9</accession>
<organism evidence="2 3">
    <name type="scientific">Candidatus Nephthysia bennettiae</name>
    <dbReference type="NCBI Taxonomy" id="3127016"/>
    <lineage>
        <taxon>Bacteria</taxon>
        <taxon>Bacillati</taxon>
        <taxon>Candidatus Dormiibacterota</taxon>
        <taxon>Candidatus Dormibacteria</taxon>
        <taxon>Candidatus Dormibacterales</taxon>
        <taxon>Candidatus Dormibacteraceae</taxon>
        <taxon>Candidatus Nephthysia</taxon>
    </lineage>
</organism>
<keyword evidence="1" id="KW-0472">Membrane</keyword>
<keyword evidence="1" id="KW-1133">Transmembrane helix</keyword>
<evidence type="ECO:0000256" key="1">
    <source>
        <dbReference type="SAM" id="Phobius"/>
    </source>
</evidence>
<gene>
    <name evidence="2" type="ORF">JF922_07950</name>
</gene>
<sequence>MFWRMIAIAFVFLAGGTLMALSTHLFRSQYPYRTLAQRRAALIVAGVSLVVVLLMLGVLAILVPPVLH</sequence>
<proteinExistence type="predicted"/>
<comment type="caution">
    <text evidence="2">The sequence shown here is derived from an EMBL/GenBank/DDBJ whole genome shotgun (WGS) entry which is preliminary data.</text>
</comment>
<keyword evidence="3" id="KW-1185">Reference proteome</keyword>
<evidence type="ECO:0000313" key="2">
    <source>
        <dbReference type="EMBL" id="MBJ7598006.1"/>
    </source>
</evidence>
<reference evidence="2" key="1">
    <citation type="submission" date="2020-10" db="EMBL/GenBank/DDBJ databases">
        <title>Ca. Dormibacterota MAGs.</title>
        <authorList>
            <person name="Montgomery K."/>
        </authorList>
    </citation>
    <scope>NUCLEOTIDE SEQUENCE [LARGE SCALE GENOMIC DNA]</scope>
    <source>
        <strain evidence="2">SC8812_S17_10</strain>
    </source>
</reference>
<dbReference type="Proteomes" id="UP000612893">
    <property type="component" value="Unassembled WGS sequence"/>
</dbReference>
<feature type="transmembrane region" description="Helical" evidence="1">
    <location>
        <begin position="40"/>
        <end position="63"/>
    </location>
</feature>
<name>A0A934K7N9_9BACT</name>
<dbReference type="EMBL" id="JAEKNR010000089">
    <property type="protein sequence ID" value="MBJ7598006.1"/>
    <property type="molecule type" value="Genomic_DNA"/>
</dbReference>
<feature type="transmembrane region" description="Helical" evidence="1">
    <location>
        <begin position="6"/>
        <end position="28"/>
    </location>
</feature>
<protein>
    <submittedName>
        <fullName evidence="2">Uncharacterized protein</fullName>
    </submittedName>
</protein>
<dbReference type="AlphaFoldDB" id="A0A934K7N9"/>